<sequence length="52" mass="6056">LASALFKKVSKMLTVILIEYLFGNPAYLTKTDLIIFIYNLTPKELEIEPWRP</sequence>
<dbReference type="Proteomes" id="UP000016617">
    <property type="component" value="Unassembled WGS sequence"/>
</dbReference>
<feature type="non-terminal residue" evidence="1">
    <location>
        <position position="1"/>
    </location>
</feature>
<reference evidence="1 2" key="1">
    <citation type="submission" date="2013-06" db="EMBL/GenBank/DDBJ databases">
        <authorList>
            <person name="Weinstock G."/>
            <person name="Sodergren E."/>
            <person name="Lobos E.A."/>
            <person name="Fulton L."/>
            <person name="Fulton R."/>
            <person name="Courtney L."/>
            <person name="Fronick C."/>
            <person name="O'Laughlin M."/>
            <person name="Godfrey J."/>
            <person name="Wilson R.M."/>
            <person name="Miner T."/>
            <person name="Farmer C."/>
            <person name="Delehaunty K."/>
            <person name="Cordes M."/>
            <person name="Minx P."/>
            <person name="Tomlinson C."/>
            <person name="Chen J."/>
            <person name="Wollam A."/>
            <person name="Pepin K.H."/>
            <person name="Bhonagiri V."/>
            <person name="Zhang X."/>
            <person name="Warren W."/>
            <person name="Mitreva M."/>
            <person name="Mardis E.R."/>
            <person name="Wilson R.K."/>
        </authorList>
    </citation>
    <scope>NUCLEOTIDE SEQUENCE [LARGE SCALE GENOMIC DNA]</scope>
    <source>
        <strain evidence="1 2">W1703</strain>
    </source>
</reference>
<dbReference type="PATRIC" id="fig|1227275.3.peg.1595"/>
<evidence type="ECO:0000313" key="2">
    <source>
        <dbReference type="Proteomes" id="UP000016617"/>
    </source>
</evidence>
<comment type="caution">
    <text evidence="1">The sequence shown here is derived from an EMBL/GenBank/DDBJ whole genome shotgun (WGS) entry which is preliminary data.</text>
</comment>
<accession>U2J2L1</accession>
<dbReference type="AlphaFoldDB" id="U2J2L1"/>
<evidence type="ECO:0000313" key="1">
    <source>
        <dbReference type="EMBL" id="ERJ74287.1"/>
    </source>
</evidence>
<dbReference type="EMBL" id="AWVA01000105">
    <property type="protein sequence ID" value="ERJ74287.1"/>
    <property type="molecule type" value="Genomic_DNA"/>
</dbReference>
<proteinExistence type="predicted"/>
<name>U2J2L1_9STRE</name>
<dbReference type="HOGENOM" id="CLU_3092432_0_0_9"/>
<protein>
    <submittedName>
        <fullName evidence="1">Uncharacterized protein</fullName>
    </submittedName>
</protein>
<gene>
    <name evidence="1" type="ORF">HMPREF1557_01784</name>
</gene>
<organism evidence="1 2">
    <name type="scientific">Streptococcus sobrinus W1703</name>
    <dbReference type="NCBI Taxonomy" id="1227275"/>
    <lineage>
        <taxon>Bacteria</taxon>
        <taxon>Bacillati</taxon>
        <taxon>Bacillota</taxon>
        <taxon>Bacilli</taxon>
        <taxon>Lactobacillales</taxon>
        <taxon>Streptococcaceae</taxon>
        <taxon>Streptococcus</taxon>
    </lineage>
</organism>